<sequence>MADVQRYRDRLLIEIIAEKLGFGRLSDTLTGGDVYPPYLLVAVGLFVEYGLFDVYNFLVSGKSSFFVQPNSLAIPAMTVLGVFGLRYIHESYADAMIALGIDDEHVDIDASMRRQFEGLVSLRTRTAAYVVALVAFYAFGAFVLGFPRLIETDGIGLVLYAQAVSFPLITIPILVELGVSYVAVHLAVPRRLAKADFGLFYYDPRNLGGFEPVGELLKRSYYIYTGVLLLWFLQTHIPVILSQYLSSPYPAPGPGFQAVLSAVWFVGVLTIGYSMYRVHAIMKSKKRAKIRSLERELKRSVSDPFDATLTDIENREQYENAQETLAHVESTGTYPTTFAMWSQIFVSVLLPQALNLVVQLPG</sequence>
<gene>
    <name evidence="2" type="ORF">J7656_07400</name>
</gene>
<evidence type="ECO:0000313" key="2">
    <source>
        <dbReference type="EMBL" id="QUO49147.1"/>
    </source>
</evidence>
<reference evidence="2 3" key="1">
    <citation type="submission" date="2021-03" db="EMBL/GenBank/DDBJ databases">
        <title>Halorubrum sodomense MBLA0099, Whole genome shotgun sequencing.</title>
        <authorList>
            <person name="Seo M.-J."/>
            <person name="Cho E.-S."/>
            <person name="Hwang C.Y."/>
        </authorList>
    </citation>
    <scope>NUCLEOTIDE SEQUENCE [LARGE SCALE GENOMIC DNA]</scope>
    <source>
        <strain evidence="2 3">MBLA0099</strain>
    </source>
</reference>
<dbReference type="GeneID" id="64827354"/>
<dbReference type="KEGG" id="hss:J7656_07400"/>
<protein>
    <submittedName>
        <fullName evidence="2">Uncharacterized protein</fullName>
    </submittedName>
</protein>
<feature type="transmembrane region" description="Helical" evidence="1">
    <location>
        <begin position="127"/>
        <end position="147"/>
    </location>
</feature>
<dbReference type="EMBL" id="CP073695">
    <property type="protein sequence ID" value="QUO49147.1"/>
    <property type="molecule type" value="Genomic_DNA"/>
</dbReference>
<dbReference type="RefSeq" id="WP_017344666.1">
    <property type="nucleotide sequence ID" value="NZ_CP073695.1"/>
</dbReference>
<keyword evidence="1" id="KW-0812">Transmembrane</keyword>
<feature type="transmembrane region" description="Helical" evidence="1">
    <location>
        <begin position="256"/>
        <end position="276"/>
    </location>
</feature>
<feature type="transmembrane region" description="Helical" evidence="1">
    <location>
        <begin position="34"/>
        <end position="52"/>
    </location>
</feature>
<keyword evidence="1" id="KW-1133">Transmembrane helix</keyword>
<feature type="transmembrane region" description="Helical" evidence="1">
    <location>
        <begin position="72"/>
        <end position="88"/>
    </location>
</feature>
<keyword evidence="3" id="KW-1185">Reference proteome</keyword>
<feature type="transmembrane region" description="Helical" evidence="1">
    <location>
        <begin position="221"/>
        <end position="244"/>
    </location>
</feature>
<proteinExistence type="predicted"/>
<organism evidence="2 3">
    <name type="scientific">Halorubrum ruber</name>
    <dbReference type="NCBI Taxonomy" id="2982524"/>
    <lineage>
        <taxon>Archaea</taxon>
        <taxon>Methanobacteriati</taxon>
        <taxon>Methanobacteriota</taxon>
        <taxon>Stenosarchaea group</taxon>
        <taxon>Halobacteria</taxon>
        <taxon>Halobacteriales</taxon>
        <taxon>Haloferacaceae</taxon>
        <taxon>Halorubrum</taxon>
    </lineage>
</organism>
<accession>A0A8T8LQ11</accession>
<dbReference type="OrthoDB" id="242654at2157"/>
<feature type="transmembrane region" description="Helical" evidence="1">
    <location>
        <begin position="159"/>
        <end position="184"/>
    </location>
</feature>
<evidence type="ECO:0000313" key="3">
    <source>
        <dbReference type="Proteomes" id="UP000679341"/>
    </source>
</evidence>
<dbReference type="AlphaFoldDB" id="A0A8T8LQ11"/>
<dbReference type="Proteomes" id="UP000679341">
    <property type="component" value="Chromosome"/>
</dbReference>
<keyword evidence="1" id="KW-0472">Membrane</keyword>
<evidence type="ECO:0000256" key="1">
    <source>
        <dbReference type="SAM" id="Phobius"/>
    </source>
</evidence>
<name>A0A8T8LQ11_9EURY</name>